<gene>
    <name evidence="2" type="ORF">IFM46972_04014</name>
</gene>
<reference evidence="2 3" key="1">
    <citation type="submission" date="2020-01" db="EMBL/GenBank/DDBJ databases">
        <title>Draft genome sequence of Aspergillus udagawae IFM 46972.</title>
        <authorList>
            <person name="Takahashi H."/>
            <person name="Yaguchi T."/>
        </authorList>
    </citation>
    <scope>NUCLEOTIDE SEQUENCE [LARGE SCALE GENOMIC DNA]</scope>
    <source>
        <strain evidence="2 3">IFM 46972</strain>
    </source>
</reference>
<protein>
    <submittedName>
        <fullName evidence="2">Uncharacterized protein</fullName>
    </submittedName>
</protein>
<comment type="caution">
    <text evidence="2">The sequence shown here is derived from an EMBL/GenBank/DDBJ whole genome shotgun (WGS) entry which is preliminary data.</text>
</comment>
<dbReference type="AlphaFoldDB" id="A0A8H3RNN0"/>
<organism evidence="2 3">
    <name type="scientific">Aspergillus udagawae</name>
    <dbReference type="NCBI Taxonomy" id="91492"/>
    <lineage>
        <taxon>Eukaryota</taxon>
        <taxon>Fungi</taxon>
        <taxon>Dikarya</taxon>
        <taxon>Ascomycota</taxon>
        <taxon>Pezizomycotina</taxon>
        <taxon>Eurotiomycetes</taxon>
        <taxon>Eurotiomycetidae</taxon>
        <taxon>Eurotiales</taxon>
        <taxon>Aspergillaceae</taxon>
        <taxon>Aspergillus</taxon>
        <taxon>Aspergillus subgen. Fumigati</taxon>
    </lineage>
</organism>
<sequence length="631" mass="70155">MTVWRFESLQLSLDCRLLIYLPHIAMNWTGGRLQRHSNNRSSNLARNQKQKFAKSRRRSVKDYRQAPSLIEFVTFGTSLQPKSTGDEAQRHGLASQATVNSSLSRLARDPSICSEQVNNSQPPDRIEHIKRQLLETTDWAAVGAARPLRISFTPVEEFEHFGKRRRLTEADRTRLATMEHRAVPSELNKSRRAPRQDISSDRLGIEGLEIKINGWLCHARGDIPKKRHENFSSQPMLLDREVSGGPDQGRDPSAQPYSDAKASVREDSDNKPLYCQKESGDHKSSTHSVITPRSRLSESVITNPIASSRNDSGLIQTPEFLGQDFGPSTSTSLRYHDSNRVHHSSGSIIQNHFTIDDQIAAEKERCLNAGIMVRTFPDRHRGPQPEQGSFSYPPCLDQSFGHHEHERAAAATQSPSGWLPEPRCSIRRPLSQKAKSLLPFGSVIRKDTACGKSRIGQYISPMVIFGQPIDVAADQASDGTTNWMSIPRNSAVKEPEITSLTDSLATSIYEFASQSPDNRTDTLGSSRVSHIGIEHNEPANIIDRIYTGTPIFSNSNPGSVRSFSVARADRNATPTTSGRYPEFESCTPEHNEQGAQMEPSPQIFGQEMTDIAAQTLLTSSSPDPLLLYGDL</sequence>
<feature type="region of interest" description="Disordered" evidence="1">
    <location>
        <begin position="35"/>
        <end position="59"/>
    </location>
</feature>
<feature type="region of interest" description="Disordered" evidence="1">
    <location>
        <begin position="226"/>
        <end position="296"/>
    </location>
</feature>
<proteinExistence type="predicted"/>
<dbReference type="EMBL" id="BLKC01000022">
    <property type="protein sequence ID" value="GFF33812.1"/>
    <property type="molecule type" value="Genomic_DNA"/>
</dbReference>
<name>A0A8H3RNN0_9EURO</name>
<feature type="region of interest" description="Disordered" evidence="1">
    <location>
        <begin position="568"/>
        <end position="597"/>
    </location>
</feature>
<evidence type="ECO:0000313" key="3">
    <source>
        <dbReference type="Proteomes" id="UP000465221"/>
    </source>
</evidence>
<feature type="compositionally biased region" description="Basic residues" evidence="1">
    <location>
        <begin position="48"/>
        <end position="59"/>
    </location>
</feature>
<accession>A0A8H3RNN0</accession>
<evidence type="ECO:0000313" key="2">
    <source>
        <dbReference type="EMBL" id="GFF33812.1"/>
    </source>
</evidence>
<evidence type="ECO:0000256" key="1">
    <source>
        <dbReference type="SAM" id="MobiDB-lite"/>
    </source>
</evidence>
<dbReference type="Proteomes" id="UP000465221">
    <property type="component" value="Unassembled WGS sequence"/>
</dbReference>